<gene>
    <name evidence="19" type="ORF">SmJEL517_g03601</name>
</gene>
<evidence type="ECO:0000256" key="17">
    <source>
        <dbReference type="PROSITE-ProRule" id="PRU01379"/>
    </source>
</evidence>
<keyword evidence="7" id="KW-0645">Protease</keyword>
<evidence type="ECO:0000256" key="13">
    <source>
        <dbReference type="ARBA" id="ARBA00023049"/>
    </source>
</evidence>
<evidence type="ECO:0000256" key="5">
    <source>
        <dbReference type="ARBA" id="ARBA00022525"/>
    </source>
</evidence>
<dbReference type="InterPro" id="IPR003146">
    <property type="entry name" value="M14A_act_pep"/>
</dbReference>
<organism evidence="19 20">
    <name type="scientific">Synchytrium microbalum</name>
    <dbReference type="NCBI Taxonomy" id="1806994"/>
    <lineage>
        <taxon>Eukaryota</taxon>
        <taxon>Fungi</taxon>
        <taxon>Fungi incertae sedis</taxon>
        <taxon>Chytridiomycota</taxon>
        <taxon>Chytridiomycota incertae sedis</taxon>
        <taxon>Chytridiomycetes</taxon>
        <taxon>Synchytriales</taxon>
        <taxon>Synchytriaceae</taxon>
        <taxon>Synchytrium</taxon>
    </lineage>
</organism>
<evidence type="ECO:0000256" key="14">
    <source>
        <dbReference type="ARBA" id="ARBA00023145"/>
    </source>
</evidence>
<dbReference type="GeneID" id="42004826"/>
<evidence type="ECO:0000256" key="7">
    <source>
        <dbReference type="ARBA" id="ARBA00022670"/>
    </source>
</evidence>
<dbReference type="Pfam" id="PF00246">
    <property type="entry name" value="Peptidase_M14"/>
    <property type="match status" value="1"/>
</dbReference>
<evidence type="ECO:0000256" key="2">
    <source>
        <dbReference type="ARBA" id="ARBA00003091"/>
    </source>
</evidence>
<feature type="domain" description="Peptidase M14" evidence="18">
    <location>
        <begin position="145"/>
        <end position="448"/>
    </location>
</feature>
<keyword evidence="20" id="KW-1185">Reference proteome</keyword>
<keyword evidence="12" id="KW-0843">Virulence</keyword>
<evidence type="ECO:0000256" key="4">
    <source>
        <dbReference type="ARBA" id="ARBA00005988"/>
    </source>
</evidence>
<dbReference type="STRING" id="1806994.A0A507C229"/>
<keyword evidence="13" id="KW-0482">Metalloprotease</keyword>
<reference evidence="19 20" key="1">
    <citation type="journal article" date="2019" name="Sci. Rep.">
        <title>Comparative genomics of chytrid fungi reveal insights into the obligate biotrophic and pathogenic lifestyle of Synchytrium endobioticum.</title>
        <authorList>
            <person name="van de Vossenberg B.T.L.H."/>
            <person name="Warris S."/>
            <person name="Nguyen H.D.T."/>
            <person name="van Gent-Pelzer M.P.E."/>
            <person name="Joly D.L."/>
            <person name="van de Geest H.C."/>
            <person name="Bonants P.J.M."/>
            <person name="Smith D.S."/>
            <person name="Levesque C.A."/>
            <person name="van der Lee T.A.J."/>
        </authorList>
    </citation>
    <scope>NUCLEOTIDE SEQUENCE [LARGE SCALE GENOMIC DNA]</scope>
    <source>
        <strain evidence="19 20">JEL517</strain>
    </source>
</reference>
<comment type="cofactor">
    <cofactor evidence="1">
        <name>Zn(2+)</name>
        <dbReference type="ChEBI" id="CHEBI:29105"/>
    </cofactor>
</comment>
<accession>A0A507C229</accession>
<keyword evidence="14" id="KW-0865">Zymogen</keyword>
<proteinExistence type="inferred from homology"/>
<evidence type="ECO:0000256" key="3">
    <source>
        <dbReference type="ARBA" id="ARBA00004613"/>
    </source>
</evidence>
<dbReference type="InterPro" id="IPR000834">
    <property type="entry name" value="Peptidase_M14"/>
</dbReference>
<keyword evidence="6" id="KW-0121">Carboxypeptidase</keyword>
<dbReference type="PANTHER" id="PTHR11705:SF143">
    <property type="entry name" value="SLL0236 PROTEIN"/>
    <property type="match status" value="1"/>
</dbReference>
<dbReference type="GO" id="GO:0008270">
    <property type="term" value="F:zinc ion binding"/>
    <property type="evidence" value="ECO:0007669"/>
    <property type="project" value="InterPro"/>
</dbReference>
<evidence type="ECO:0000256" key="10">
    <source>
        <dbReference type="ARBA" id="ARBA00022801"/>
    </source>
</evidence>
<dbReference type="Gene3D" id="3.40.630.10">
    <property type="entry name" value="Zn peptidases"/>
    <property type="match status" value="1"/>
</dbReference>
<keyword evidence="5" id="KW-0964">Secreted</keyword>
<evidence type="ECO:0000313" key="19">
    <source>
        <dbReference type="EMBL" id="TPX33481.1"/>
    </source>
</evidence>
<dbReference type="PRINTS" id="PR00765">
    <property type="entry name" value="CRBOXYPTASEA"/>
</dbReference>
<dbReference type="GO" id="GO:0005615">
    <property type="term" value="C:extracellular space"/>
    <property type="evidence" value="ECO:0007669"/>
    <property type="project" value="TreeGrafter"/>
</dbReference>
<dbReference type="InterPro" id="IPR036990">
    <property type="entry name" value="M14A-like_propep"/>
</dbReference>
<comment type="similarity">
    <text evidence="4 17">Belongs to the peptidase M14 family.</text>
</comment>
<dbReference type="AlphaFoldDB" id="A0A507C229"/>
<dbReference type="Gene3D" id="3.30.70.340">
    <property type="entry name" value="Metallocarboxypeptidase-like"/>
    <property type="match status" value="1"/>
</dbReference>
<dbReference type="PANTHER" id="PTHR11705">
    <property type="entry name" value="PROTEASE FAMILY M14 CARBOXYPEPTIDASE A,B"/>
    <property type="match status" value="1"/>
</dbReference>
<evidence type="ECO:0000256" key="8">
    <source>
        <dbReference type="ARBA" id="ARBA00022723"/>
    </source>
</evidence>
<dbReference type="PROSITE" id="PS00133">
    <property type="entry name" value="CARBOXYPEPT_ZN_2"/>
    <property type="match status" value="1"/>
</dbReference>
<keyword evidence="10" id="KW-0378">Hydrolase</keyword>
<keyword evidence="9" id="KW-0732">Signal</keyword>
<dbReference type="EMBL" id="QEAO01000020">
    <property type="protein sequence ID" value="TPX33481.1"/>
    <property type="molecule type" value="Genomic_DNA"/>
</dbReference>
<comment type="caution">
    <text evidence="19">The sequence shown here is derived from an EMBL/GenBank/DDBJ whole genome shotgun (WGS) entry which is preliminary data.</text>
</comment>
<evidence type="ECO:0000256" key="9">
    <source>
        <dbReference type="ARBA" id="ARBA00022729"/>
    </source>
</evidence>
<evidence type="ECO:0000259" key="18">
    <source>
        <dbReference type="PROSITE" id="PS52035"/>
    </source>
</evidence>
<dbReference type="GO" id="GO:0006508">
    <property type="term" value="P:proteolysis"/>
    <property type="evidence" value="ECO:0007669"/>
    <property type="project" value="UniProtKB-KW"/>
</dbReference>
<dbReference type="SMART" id="SM00631">
    <property type="entry name" value="Zn_pept"/>
    <property type="match status" value="1"/>
</dbReference>
<keyword evidence="8" id="KW-0479">Metal-binding</keyword>
<dbReference type="SUPFAM" id="SSF54897">
    <property type="entry name" value="Protease propeptides/inhibitors"/>
    <property type="match status" value="1"/>
</dbReference>
<evidence type="ECO:0000256" key="6">
    <source>
        <dbReference type="ARBA" id="ARBA00022645"/>
    </source>
</evidence>
<name>A0A507C229_9FUNG</name>
<comment type="subcellular location">
    <subcellularLocation>
        <location evidence="3">Secreted</location>
    </subcellularLocation>
</comment>
<protein>
    <recommendedName>
        <fullName evidence="16">Carboxypeptidase M14A</fullName>
    </recommendedName>
</protein>
<evidence type="ECO:0000313" key="20">
    <source>
        <dbReference type="Proteomes" id="UP000319731"/>
    </source>
</evidence>
<dbReference type="PROSITE" id="PS00132">
    <property type="entry name" value="CARBOXYPEPT_ZN_1"/>
    <property type="match status" value="1"/>
</dbReference>
<keyword evidence="11" id="KW-0862">Zinc</keyword>
<sequence length="454" mass="50497">MAGQRDLLAVSVLLAILIPSIVFLGFPTSLINRVLLDEKPHRLRPMSFEGHQLWTLDIQDKSRAEKLWEISEELLLDVWTPLRPGSVDIRVSPEQSVALSDELAILDIPYSITHKDLQLLIDSDEGTASSGQHVIGVETVNFFENYHTLDEIQTYLDMLVKEYPDLVSHIKLDGKSYEKRDITGIKISLKSGDDAKDKDKPAFVFHGGIHAREWISPATVLYMATQLITQSAKDKSVKSVLEKLEFHIFPVLNVDGFVYTHTSNRMWRKNRQPNPGSMCPGTDPNRNWAFEWGTGGSSKNPCSEAYMGPSAFSAPEPLAMADYVKDRSPNVIGYIDFHAFSQLFMYPYGSDCDATPKDKKKLQAGGDAAAKAIKATHGTSYAVGSICNIIYQASGSSTDYMYAMGNVTYSYAVELRDTGRYGFLLPKTQIIPSGEETFAGLLSLTEYLIKAEDL</sequence>
<keyword evidence="15" id="KW-1015">Disulfide bond</keyword>
<comment type="function">
    <text evidence="2">Extracellular metalloprotease that contributes to pathogenicity.</text>
</comment>
<dbReference type="OrthoDB" id="3626597at2759"/>
<dbReference type="InterPro" id="IPR057247">
    <property type="entry name" value="CARBOXYPEPT_ZN_2"/>
</dbReference>
<dbReference type="PROSITE" id="PS52035">
    <property type="entry name" value="PEPTIDASE_M14"/>
    <property type="match status" value="1"/>
</dbReference>
<dbReference type="FunFam" id="3.40.630.10:FF:000040">
    <property type="entry name" value="zinc carboxypeptidase"/>
    <property type="match status" value="1"/>
</dbReference>
<dbReference type="RefSeq" id="XP_031024456.1">
    <property type="nucleotide sequence ID" value="XM_031169529.1"/>
</dbReference>
<dbReference type="GO" id="GO:0004181">
    <property type="term" value="F:metallocarboxypeptidase activity"/>
    <property type="evidence" value="ECO:0007669"/>
    <property type="project" value="InterPro"/>
</dbReference>
<dbReference type="Proteomes" id="UP000319731">
    <property type="component" value="Unassembled WGS sequence"/>
</dbReference>
<evidence type="ECO:0000256" key="1">
    <source>
        <dbReference type="ARBA" id="ARBA00001947"/>
    </source>
</evidence>
<dbReference type="CDD" id="cd03860">
    <property type="entry name" value="M14_CP_A-B_like"/>
    <property type="match status" value="1"/>
</dbReference>
<dbReference type="SUPFAM" id="SSF53187">
    <property type="entry name" value="Zn-dependent exopeptidases"/>
    <property type="match status" value="1"/>
</dbReference>
<dbReference type="Pfam" id="PF02244">
    <property type="entry name" value="Propep_M14"/>
    <property type="match status" value="1"/>
</dbReference>
<evidence type="ECO:0000256" key="15">
    <source>
        <dbReference type="ARBA" id="ARBA00023157"/>
    </source>
</evidence>
<dbReference type="InterPro" id="IPR057246">
    <property type="entry name" value="CARBOXYPEPT_ZN_1"/>
</dbReference>
<evidence type="ECO:0000256" key="12">
    <source>
        <dbReference type="ARBA" id="ARBA00023026"/>
    </source>
</evidence>
<evidence type="ECO:0000256" key="11">
    <source>
        <dbReference type="ARBA" id="ARBA00022833"/>
    </source>
</evidence>
<feature type="active site" description="Proton donor/acceptor" evidence="17">
    <location>
        <position position="414"/>
    </location>
</feature>
<evidence type="ECO:0000256" key="16">
    <source>
        <dbReference type="ARBA" id="ARBA00081330"/>
    </source>
</evidence>